<protein>
    <submittedName>
        <fullName evidence="2">Uncharacterized protein</fullName>
    </submittedName>
</protein>
<accession>A0A0H5QXP6</accession>
<dbReference type="AlphaFoldDB" id="A0A0H5QXP6"/>
<name>A0A0H5QXP6_9EUKA</name>
<organism evidence="2">
    <name type="scientific">Spongospora subterranea</name>
    <dbReference type="NCBI Taxonomy" id="70186"/>
    <lineage>
        <taxon>Eukaryota</taxon>
        <taxon>Sar</taxon>
        <taxon>Rhizaria</taxon>
        <taxon>Endomyxa</taxon>
        <taxon>Phytomyxea</taxon>
        <taxon>Plasmodiophorida</taxon>
        <taxon>Plasmodiophoridae</taxon>
        <taxon>Spongospora</taxon>
    </lineage>
</organism>
<evidence type="ECO:0000313" key="2">
    <source>
        <dbReference type="EMBL" id="CRZ06763.1"/>
    </source>
</evidence>
<sequence length="140" mass="15607">MTRIFSHSILVFVFTIVFSPIVFLKSFRDTWADSGFAQQGRIQLDFISISVSSFVSGSSPGRRPSRGKGNRELRLQRIIRKAKLSNLSLVTPNTWVRPAPIRPPRTLPPLDMDIRVAKRVASIPCGQILAANTRTGMKDA</sequence>
<keyword evidence="1" id="KW-0812">Transmembrane</keyword>
<dbReference type="EMBL" id="HACM01006321">
    <property type="protein sequence ID" value="CRZ06763.1"/>
    <property type="molecule type" value="Transcribed_RNA"/>
</dbReference>
<keyword evidence="1" id="KW-0472">Membrane</keyword>
<evidence type="ECO:0000256" key="1">
    <source>
        <dbReference type="SAM" id="Phobius"/>
    </source>
</evidence>
<feature type="transmembrane region" description="Helical" evidence="1">
    <location>
        <begin position="6"/>
        <end position="24"/>
    </location>
</feature>
<keyword evidence="1" id="KW-1133">Transmembrane helix</keyword>
<proteinExistence type="predicted"/>
<dbReference type="EMBL" id="HACM01006322">
    <property type="protein sequence ID" value="CRZ06764.1"/>
    <property type="molecule type" value="Transcribed_RNA"/>
</dbReference>
<reference evidence="2" key="1">
    <citation type="submission" date="2015-04" db="EMBL/GenBank/DDBJ databases">
        <title>The genome sequence of the plant pathogenic Rhizarian Plasmodiophora brassicae reveals insights in its biotrophic life cycle and the origin of chitin synthesis.</title>
        <authorList>
            <person name="Schwelm A."/>
            <person name="Fogelqvist J."/>
            <person name="Knaust A."/>
            <person name="Julke S."/>
            <person name="Lilja T."/>
            <person name="Dhandapani V."/>
            <person name="Bonilla-Rosso G."/>
            <person name="Karlsson M."/>
            <person name="Shevchenko A."/>
            <person name="Choi S.R."/>
            <person name="Kim H.G."/>
            <person name="Park J.Y."/>
            <person name="Lim Y.P."/>
            <person name="Ludwig-Muller J."/>
            <person name="Dixelius C."/>
        </authorList>
    </citation>
    <scope>NUCLEOTIDE SEQUENCE</scope>
    <source>
        <tissue evidence="2">Potato root galls</tissue>
    </source>
</reference>